<reference evidence="1 2" key="1">
    <citation type="submission" date="2019-03" db="EMBL/GenBank/DDBJ databases">
        <title>Genomic Encyclopedia of Type Strains, Phase IV (KMG-IV): sequencing the most valuable type-strain genomes for metagenomic binning, comparative biology and taxonomic classification.</title>
        <authorList>
            <person name="Goeker M."/>
        </authorList>
    </citation>
    <scope>NUCLEOTIDE SEQUENCE [LARGE SCALE GENOMIC DNA]</scope>
    <source>
        <strain evidence="1 2">DSM 203</strain>
    </source>
</reference>
<dbReference type="Proteomes" id="UP000295247">
    <property type="component" value="Unassembled WGS sequence"/>
</dbReference>
<proteinExistence type="predicted"/>
<protein>
    <submittedName>
        <fullName evidence="1">Uncharacterized protein</fullName>
    </submittedName>
</protein>
<dbReference type="RefSeq" id="WP_132229309.1">
    <property type="nucleotide sequence ID" value="NZ_NRRH01000059.1"/>
</dbReference>
<dbReference type="EMBL" id="SMDC01000004">
    <property type="protein sequence ID" value="TCW36296.1"/>
    <property type="molecule type" value="Genomic_DNA"/>
</dbReference>
<accession>A0A4R4ACG6</accession>
<evidence type="ECO:0000313" key="1">
    <source>
        <dbReference type="EMBL" id="TCW36296.1"/>
    </source>
</evidence>
<name>A0A4R4ACG6_MARGR</name>
<organism evidence="1 2">
    <name type="scientific">Marichromatium gracile</name>
    <name type="common">Chromatium gracile</name>
    <dbReference type="NCBI Taxonomy" id="1048"/>
    <lineage>
        <taxon>Bacteria</taxon>
        <taxon>Pseudomonadati</taxon>
        <taxon>Pseudomonadota</taxon>
        <taxon>Gammaproteobacteria</taxon>
        <taxon>Chromatiales</taxon>
        <taxon>Chromatiaceae</taxon>
        <taxon>Marichromatium</taxon>
    </lineage>
</organism>
<comment type="caution">
    <text evidence="1">The sequence shown here is derived from an EMBL/GenBank/DDBJ whole genome shotgun (WGS) entry which is preliminary data.</text>
</comment>
<sequence length="133" mass="13421">MSALTADRDTPRRDGRDYGFPVAAGVVCHAGAIACLDASGHATPGASATGLTAVGRFVEHVAGGAEPGAVSVLVETGVFRYVAAEAIDRTAIGADGYIVDDQTVALSDGGGTRSRAGRIVDVEPLGVWIRIGV</sequence>
<dbReference type="AlphaFoldDB" id="A0A4R4ACG6"/>
<evidence type="ECO:0000313" key="2">
    <source>
        <dbReference type="Proteomes" id="UP000295247"/>
    </source>
</evidence>
<gene>
    <name evidence="1" type="ORF">EDC29_10479</name>
</gene>